<feature type="compositionally biased region" description="Basic and acidic residues" evidence="1">
    <location>
        <begin position="21"/>
        <end position="31"/>
    </location>
</feature>
<evidence type="ECO:0000256" key="1">
    <source>
        <dbReference type="SAM" id="MobiDB-lite"/>
    </source>
</evidence>
<gene>
    <name evidence="2" type="ORF">AB5J51_39410</name>
</gene>
<dbReference type="RefSeq" id="WP_369780032.1">
    <property type="nucleotide sequence ID" value="NZ_CP165727.1"/>
</dbReference>
<feature type="region of interest" description="Disordered" evidence="1">
    <location>
        <begin position="1"/>
        <end position="31"/>
    </location>
</feature>
<reference evidence="2" key="1">
    <citation type="submission" date="2024-08" db="EMBL/GenBank/DDBJ databases">
        <authorList>
            <person name="Yu S.T."/>
        </authorList>
    </citation>
    <scope>NUCLEOTIDE SEQUENCE</scope>
    <source>
        <strain evidence="2">R33</strain>
    </source>
</reference>
<dbReference type="AlphaFoldDB" id="A0AB39YGE0"/>
<organism evidence="2">
    <name type="scientific">Streptomyces sp. R33</name>
    <dbReference type="NCBI Taxonomy" id="3238629"/>
    <lineage>
        <taxon>Bacteria</taxon>
        <taxon>Bacillati</taxon>
        <taxon>Actinomycetota</taxon>
        <taxon>Actinomycetes</taxon>
        <taxon>Kitasatosporales</taxon>
        <taxon>Streptomycetaceae</taxon>
        <taxon>Streptomyces</taxon>
    </lineage>
</organism>
<accession>A0AB39YGE0</accession>
<sequence>MQNEVLKLHAHCHRKNPLPDSQKDRGHVRPERKTVSFQASVNLPLESFTSDVTLTYSSEDDLTGNRSYAGTVGKQTIELSFNNGPALTGPLDAPGLDHANSVVGTGSWQHAVT</sequence>
<evidence type="ECO:0000313" key="2">
    <source>
        <dbReference type="EMBL" id="XDV68529.1"/>
    </source>
</evidence>
<name>A0AB39YGE0_9ACTN</name>
<dbReference type="EMBL" id="CP165727">
    <property type="protein sequence ID" value="XDV68529.1"/>
    <property type="molecule type" value="Genomic_DNA"/>
</dbReference>
<protein>
    <submittedName>
        <fullName evidence="2">Uncharacterized protein</fullName>
    </submittedName>
</protein>
<proteinExistence type="predicted"/>